<evidence type="ECO:0000313" key="3">
    <source>
        <dbReference type="Proteomes" id="UP000241010"/>
    </source>
</evidence>
<accession>A0A2T4JV36</accession>
<dbReference type="Proteomes" id="UP000241010">
    <property type="component" value="Unassembled WGS sequence"/>
</dbReference>
<keyword evidence="1" id="KW-0812">Transmembrane</keyword>
<dbReference type="AlphaFoldDB" id="A0A2T4JV36"/>
<evidence type="ECO:0000256" key="1">
    <source>
        <dbReference type="SAM" id="Phobius"/>
    </source>
</evidence>
<proteinExistence type="predicted"/>
<evidence type="ECO:0000313" key="2">
    <source>
        <dbReference type="EMBL" id="PTE21781.1"/>
    </source>
</evidence>
<feature type="transmembrane region" description="Helical" evidence="1">
    <location>
        <begin position="12"/>
        <end position="32"/>
    </location>
</feature>
<reference evidence="2 3" key="1">
    <citation type="submission" date="2018-03" db="EMBL/GenBank/DDBJ databases">
        <title>Cereibacter changlensis.</title>
        <authorList>
            <person name="Meyer T.E."/>
            <person name="Miller S."/>
            <person name="Lodha T."/>
            <person name="Gandham S."/>
            <person name="Chintalapati S."/>
            <person name="Chintalapati V.R."/>
        </authorList>
    </citation>
    <scope>NUCLEOTIDE SEQUENCE [LARGE SCALE GENOMIC DNA]</scope>
    <source>
        <strain evidence="2 3">JA139</strain>
    </source>
</reference>
<organism evidence="2 3">
    <name type="scientific">Cereibacter changlensis JA139</name>
    <dbReference type="NCBI Taxonomy" id="1188249"/>
    <lineage>
        <taxon>Bacteria</taxon>
        <taxon>Pseudomonadati</taxon>
        <taxon>Pseudomonadota</taxon>
        <taxon>Alphaproteobacteria</taxon>
        <taxon>Rhodobacterales</taxon>
        <taxon>Paracoccaceae</taxon>
        <taxon>Cereibacter</taxon>
    </lineage>
</organism>
<dbReference type="EMBL" id="PZKG01000039">
    <property type="protein sequence ID" value="PTE21781.1"/>
    <property type="molecule type" value="Genomic_DNA"/>
</dbReference>
<keyword evidence="3" id="KW-1185">Reference proteome</keyword>
<keyword evidence="1" id="KW-1133">Transmembrane helix</keyword>
<dbReference type="OrthoDB" id="7851333at2"/>
<protein>
    <submittedName>
        <fullName evidence="2">Uncharacterized protein</fullName>
    </submittedName>
</protein>
<feature type="transmembrane region" description="Helical" evidence="1">
    <location>
        <begin position="38"/>
        <end position="58"/>
    </location>
</feature>
<gene>
    <name evidence="2" type="ORF">C5F48_10585</name>
</gene>
<dbReference type="RefSeq" id="WP_107663877.1">
    <property type="nucleotide sequence ID" value="NZ_PZKG01000039.1"/>
</dbReference>
<comment type="caution">
    <text evidence="2">The sequence shown here is derived from an EMBL/GenBank/DDBJ whole genome shotgun (WGS) entry which is preliminary data.</text>
</comment>
<sequence length="186" mass="20011">MSLLRPEAKAALHRWREVIAAGAAALAGLWLIRLGGWFLIPLGVLVIGLCAVWAVMAWRRMQFAQEVQAPGVVEVDEGQVGYMGPTLGGYVALEELQELRLLTLHGQRMWRLKQSDGQLLLIPVAAQGAERLFDAFGALPGMDTQALVAALALPKGASAARGLSLSSETGQIGPVIWRRPLRAVLT</sequence>
<name>A0A2T4JV36_9RHOB</name>
<keyword evidence="1" id="KW-0472">Membrane</keyword>